<protein>
    <submittedName>
        <fullName evidence="2">Uncharacterized protein</fullName>
    </submittedName>
</protein>
<reference evidence="3" key="1">
    <citation type="journal article" date="2016" name="Nature">
        <title>Genome evolution in the allotetraploid frog Xenopus laevis.</title>
        <authorList>
            <person name="Session A.M."/>
            <person name="Uno Y."/>
            <person name="Kwon T."/>
            <person name="Chapman J.A."/>
            <person name="Toyoda A."/>
            <person name="Takahashi S."/>
            <person name="Fukui A."/>
            <person name="Hikosaka A."/>
            <person name="Suzuki A."/>
            <person name="Kondo M."/>
            <person name="van Heeringen S.J."/>
            <person name="Quigley I."/>
            <person name="Heinz S."/>
            <person name="Ogino H."/>
            <person name="Ochi H."/>
            <person name="Hellsten U."/>
            <person name="Lyons J.B."/>
            <person name="Simakov O."/>
            <person name="Putnam N."/>
            <person name="Stites J."/>
            <person name="Kuroki Y."/>
            <person name="Tanaka T."/>
            <person name="Michiue T."/>
            <person name="Watanabe M."/>
            <person name="Bogdanovic O."/>
            <person name="Lister R."/>
            <person name="Georgiou G."/>
            <person name="Paranjpe S.S."/>
            <person name="van Kruijsbergen I."/>
            <person name="Shu S."/>
            <person name="Carlson J."/>
            <person name="Kinoshita T."/>
            <person name="Ohta Y."/>
            <person name="Mawaribuchi S."/>
            <person name="Jenkins J."/>
            <person name="Grimwood J."/>
            <person name="Schmutz J."/>
            <person name="Mitros T."/>
            <person name="Mozaffari S.V."/>
            <person name="Suzuki Y."/>
            <person name="Haramoto Y."/>
            <person name="Yamamoto T.S."/>
            <person name="Takagi C."/>
            <person name="Heald R."/>
            <person name="Miller K."/>
            <person name="Haudenschild C."/>
            <person name="Kitzman J."/>
            <person name="Nakayama T."/>
            <person name="Izutsu Y."/>
            <person name="Robert J."/>
            <person name="Fortriede J."/>
            <person name="Burns K."/>
            <person name="Lotay V."/>
            <person name="Karimi K."/>
            <person name="Yasuoka Y."/>
            <person name="Dichmann D.S."/>
            <person name="Flajnik M.F."/>
            <person name="Houston D.W."/>
            <person name="Shendure J."/>
            <person name="DuPasquier L."/>
            <person name="Vize P.D."/>
            <person name="Zorn A.M."/>
            <person name="Ito M."/>
            <person name="Marcotte E.M."/>
            <person name="Wallingford J.B."/>
            <person name="Ito Y."/>
            <person name="Asashima M."/>
            <person name="Ueno N."/>
            <person name="Matsuda Y."/>
            <person name="Veenstra G.J."/>
            <person name="Fujiyama A."/>
            <person name="Harland R.M."/>
            <person name="Taira M."/>
            <person name="Rokhsar D.S."/>
        </authorList>
    </citation>
    <scope>NUCLEOTIDE SEQUENCE [LARGE SCALE GENOMIC DNA]</scope>
    <source>
        <strain evidence="3">J</strain>
    </source>
</reference>
<dbReference type="Proteomes" id="UP000694892">
    <property type="component" value="Chromosome 7S"/>
</dbReference>
<evidence type="ECO:0000256" key="1">
    <source>
        <dbReference type="SAM" id="MobiDB-lite"/>
    </source>
</evidence>
<evidence type="ECO:0000313" key="3">
    <source>
        <dbReference type="Proteomes" id="UP000694892"/>
    </source>
</evidence>
<dbReference type="EMBL" id="CM004479">
    <property type="protein sequence ID" value="OCT70206.1"/>
    <property type="molecule type" value="Genomic_DNA"/>
</dbReference>
<gene>
    <name evidence="2" type="ORF">XELAEV_18037128mg</name>
</gene>
<organism evidence="2 3">
    <name type="scientific">Xenopus laevis</name>
    <name type="common">African clawed frog</name>
    <dbReference type="NCBI Taxonomy" id="8355"/>
    <lineage>
        <taxon>Eukaryota</taxon>
        <taxon>Metazoa</taxon>
        <taxon>Chordata</taxon>
        <taxon>Craniata</taxon>
        <taxon>Vertebrata</taxon>
        <taxon>Euteleostomi</taxon>
        <taxon>Amphibia</taxon>
        <taxon>Batrachia</taxon>
        <taxon>Anura</taxon>
        <taxon>Pipoidea</taxon>
        <taxon>Pipidae</taxon>
        <taxon>Xenopodinae</taxon>
        <taxon>Xenopus</taxon>
        <taxon>Xenopus</taxon>
    </lineage>
</organism>
<feature type="region of interest" description="Disordered" evidence="1">
    <location>
        <begin position="1"/>
        <end position="34"/>
    </location>
</feature>
<proteinExistence type="predicted"/>
<name>A0A974CCN9_XENLA</name>
<dbReference type="AlphaFoldDB" id="A0A974CCN9"/>
<accession>A0A974CCN9</accession>
<evidence type="ECO:0000313" key="2">
    <source>
        <dbReference type="EMBL" id="OCT70206.1"/>
    </source>
</evidence>
<sequence>MIASDWGGLRPPGNPTQWAPRRKSPSPQGTGLGCRAPEGWGPLCFFPVSCRPSPTMNTVIKVDSLYNCEIIHIILVS</sequence>